<protein>
    <submittedName>
        <fullName evidence="6">Amuc_1099 family pilus-like system protein</fullName>
    </submittedName>
</protein>
<dbReference type="InterPro" id="IPR059100">
    <property type="entry name" value="TSP3_bac"/>
</dbReference>
<evidence type="ECO:0000256" key="1">
    <source>
        <dbReference type="ARBA" id="ARBA00004613"/>
    </source>
</evidence>
<dbReference type="Proteomes" id="UP001596472">
    <property type="component" value="Unassembled WGS sequence"/>
</dbReference>
<evidence type="ECO:0000313" key="6">
    <source>
        <dbReference type="EMBL" id="MFC7336520.1"/>
    </source>
</evidence>
<keyword evidence="5" id="KW-1133">Transmembrane helix</keyword>
<dbReference type="InterPro" id="IPR049974">
    <property type="entry name" value="Amuc_1099-like"/>
</dbReference>
<evidence type="ECO:0000256" key="4">
    <source>
        <dbReference type="ARBA" id="ARBA00022837"/>
    </source>
</evidence>
<keyword evidence="5" id="KW-0812">Transmembrane</keyword>
<reference evidence="7" key="1">
    <citation type="journal article" date="2019" name="Int. J. Syst. Evol. Microbiol.">
        <title>The Global Catalogue of Microorganisms (GCM) 10K type strain sequencing project: providing services to taxonomists for standard genome sequencing and annotation.</title>
        <authorList>
            <consortium name="The Broad Institute Genomics Platform"/>
            <consortium name="The Broad Institute Genome Sequencing Center for Infectious Disease"/>
            <person name="Wu L."/>
            <person name="Ma J."/>
        </authorList>
    </citation>
    <scope>NUCLEOTIDE SEQUENCE [LARGE SCALE GENOMIC DNA]</scope>
    <source>
        <strain evidence="7">CGMCC 4.1467</strain>
    </source>
</reference>
<accession>A0ABW2L4K7</accession>
<dbReference type="EMBL" id="JBHTBS010000002">
    <property type="protein sequence ID" value="MFC7336520.1"/>
    <property type="molecule type" value="Genomic_DNA"/>
</dbReference>
<dbReference type="NCBIfam" id="NF042425">
    <property type="entry name" value="Amuc_1099_fam"/>
    <property type="match status" value="1"/>
</dbReference>
<dbReference type="Pfam" id="PF18884">
    <property type="entry name" value="TSP3_bac"/>
    <property type="match status" value="1"/>
</dbReference>
<evidence type="ECO:0000256" key="2">
    <source>
        <dbReference type="ARBA" id="ARBA00022525"/>
    </source>
</evidence>
<comment type="subcellular location">
    <subcellularLocation>
        <location evidence="1">Secreted</location>
    </subcellularLocation>
</comment>
<evidence type="ECO:0000313" key="7">
    <source>
        <dbReference type="Proteomes" id="UP001596472"/>
    </source>
</evidence>
<evidence type="ECO:0000256" key="5">
    <source>
        <dbReference type="SAM" id="Phobius"/>
    </source>
</evidence>
<proteinExistence type="predicted"/>
<keyword evidence="4" id="KW-0106">Calcium</keyword>
<comment type="caution">
    <text evidence="6">The sequence shown here is derived from an EMBL/GenBank/DDBJ whole genome shotgun (WGS) entry which is preliminary data.</text>
</comment>
<keyword evidence="7" id="KW-1185">Reference proteome</keyword>
<organism evidence="6 7">
    <name type="scientific">Haloferula chungangensis</name>
    <dbReference type="NCBI Taxonomy" id="1048331"/>
    <lineage>
        <taxon>Bacteria</taxon>
        <taxon>Pseudomonadati</taxon>
        <taxon>Verrucomicrobiota</taxon>
        <taxon>Verrucomicrobiia</taxon>
        <taxon>Verrucomicrobiales</taxon>
        <taxon>Verrucomicrobiaceae</taxon>
        <taxon>Haloferula</taxon>
    </lineage>
</organism>
<gene>
    <name evidence="6" type="ORF">ACFQY0_04965</name>
</gene>
<feature type="transmembrane region" description="Helical" evidence="5">
    <location>
        <begin position="12"/>
        <end position="28"/>
    </location>
</feature>
<sequence length="361" mass="40129">MSKAPKNIEKVLLGVAVVVAGGLVYLGMSKSSAVSEDFSSNPGGQHGEDIEIKDAMKVTEVVSSRTSNRVLDVGTIPSDKLEGGQREVNLFTGVPLFASREDPNNPVDLPTSADVHPPIPNVWWLKYNVSPQFADSPQRDDDGDGFSNIEEFNAGTDPSDKNVHPSLVAKLSFVKDESQPWRVEFGFETGGVWIPKLKTGALPEEAGPKNRVAFDKGLKPGDLFFGEDPMKGRFKFTGFEERTERNERLKIDETLKYAQFEDQKPNKLGLKYEVPNRLPRAQFQDFQQFDRTAVLDLQALGLDGKEFKVEERTNFALPPTAKEKDYYLKEVTPEAIVVEWKDKDGQTHSVSIPKGGLPDMK</sequence>
<evidence type="ECO:0000256" key="3">
    <source>
        <dbReference type="ARBA" id="ARBA00022729"/>
    </source>
</evidence>
<keyword evidence="3" id="KW-0732">Signal</keyword>
<name>A0ABW2L4K7_9BACT</name>
<dbReference type="RefSeq" id="WP_379709821.1">
    <property type="nucleotide sequence ID" value="NZ_JBHTBS010000002.1"/>
</dbReference>
<keyword evidence="5" id="KW-0472">Membrane</keyword>
<keyword evidence="2" id="KW-0964">Secreted</keyword>